<dbReference type="PANTHER" id="PTHR34704">
    <property type="entry name" value="ATPASE"/>
    <property type="match status" value="1"/>
</dbReference>
<comment type="caution">
    <text evidence="3">The sequence shown here is derived from an EMBL/GenBank/DDBJ whole genome shotgun (WGS) entry which is preliminary data.</text>
</comment>
<dbReference type="Proteomes" id="UP000633365">
    <property type="component" value="Unassembled WGS sequence"/>
</dbReference>
<reference evidence="3" key="1">
    <citation type="submission" date="2021-01" db="EMBL/GenBank/DDBJ databases">
        <title>Genome public.</title>
        <authorList>
            <person name="Liu C."/>
            <person name="Sun Q."/>
        </authorList>
    </citation>
    <scope>NUCLEOTIDE SEQUENCE</scope>
    <source>
        <strain evidence="3">M6</strain>
    </source>
</reference>
<accession>A0A934TZE5</accession>
<evidence type="ECO:0000313" key="4">
    <source>
        <dbReference type="Proteomes" id="UP000633365"/>
    </source>
</evidence>
<dbReference type="InterPro" id="IPR011335">
    <property type="entry name" value="Restrct_endonuc-II-like"/>
</dbReference>
<dbReference type="InterPro" id="IPR011579">
    <property type="entry name" value="ATPase_dom"/>
</dbReference>
<dbReference type="Pfam" id="PF03008">
    <property type="entry name" value="DUF234"/>
    <property type="match status" value="1"/>
</dbReference>
<evidence type="ECO:0000313" key="3">
    <source>
        <dbReference type="EMBL" id="MBK6088346.1"/>
    </source>
</evidence>
<sequence>MREFVNRENEKQFLEKEFLKNAASMIIIYGRRRIGKTALLKEFIKGKEALFFLATEESEAENRNAFKNAVAGYIHNPLLSQTNIDDWQTLFELIFKDRPDARKLIIIDEFQYIGKSNHAFISVLQKIWDTMLSDKNVMLILCGSLVHMMYAQTLSYDSPLYGRRTGQIKMKQIAFRYYHRFFRDLNERQLIESYAVTGGVPKYIESFEPYSDIYTAVENCVLSRESYLYEEPNFLLEKEVQDVGSYFSIIKTIAAGKEKPGEIAAALSVAQTNLPKYLGVLIDLDILEREVPVTESKPEKSKMGLYRIKDNYIRFWFRFIFPYRSYIEMDNTDFVMKKIREGFVPNHAAFVYEDICRKEYMTDLVTKETWDFVPSKIGRWWDRSDTEIDIVAIDEHTDNVIFGECKFTSSPIDVDVYYHLLEKIKKVDWRKLTRKEHFVFFSFNGYTEKMVKLAEERKNIVLYE</sequence>
<name>A0A934TZE5_9FIRM</name>
<dbReference type="InterPro" id="IPR036390">
    <property type="entry name" value="WH_DNA-bd_sf"/>
</dbReference>
<feature type="domain" description="ATPase" evidence="1">
    <location>
        <begin position="4"/>
        <end position="206"/>
    </location>
</feature>
<evidence type="ECO:0000259" key="1">
    <source>
        <dbReference type="Pfam" id="PF01637"/>
    </source>
</evidence>
<gene>
    <name evidence="3" type="ORF">JKK62_06690</name>
</gene>
<proteinExistence type="predicted"/>
<dbReference type="SUPFAM" id="SSF46785">
    <property type="entry name" value="Winged helix' DNA-binding domain"/>
    <property type="match status" value="1"/>
</dbReference>
<dbReference type="EMBL" id="JAEQMG010000050">
    <property type="protein sequence ID" value="MBK6088346.1"/>
    <property type="molecule type" value="Genomic_DNA"/>
</dbReference>
<evidence type="ECO:0000259" key="2">
    <source>
        <dbReference type="Pfam" id="PF03008"/>
    </source>
</evidence>
<keyword evidence="3" id="KW-0067">ATP-binding</keyword>
<feature type="domain" description="DUF234" evidence="2">
    <location>
        <begin position="316"/>
        <end position="409"/>
    </location>
</feature>
<keyword evidence="3" id="KW-0547">Nucleotide-binding</keyword>
<organism evidence="3 4">
    <name type="scientific">Ruminococcus difficilis</name>
    <dbReference type="NCBI Taxonomy" id="2763069"/>
    <lineage>
        <taxon>Bacteria</taxon>
        <taxon>Bacillati</taxon>
        <taxon>Bacillota</taxon>
        <taxon>Clostridia</taxon>
        <taxon>Eubacteriales</taxon>
        <taxon>Oscillospiraceae</taxon>
        <taxon>Ruminococcus</taxon>
    </lineage>
</organism>
<protein>
    <submittedName>
        <fullName evidence="3">ATP-binding protein</fullName>
    </submittedName>
</protein>
<dbReference type="RefSeq" id="WP_201427251.1">
    <property type="nucleotide sequence ID" value="NZ_JAEQMG010000050.1"/>
</dbReference>
<dbReference type="Pfam" id="PF01637">
    <property type="entry name" value="ATPase_2"/>
    <property type="match status" value="1"/>
</dbReference>
<dbReference type="Gene3D" id="3.40.50.300">
    <property type="entry name" value="P-loop containing nucleotide triphosphate hydrolases"/>
    <property type="match status" value="1"/>
</dbReference>
<dbReference type="PANTHER" id="PTHR34704:SF1">
    <property type="entry name" value="ATPASE"/>
    <property type="match status" value="1"/>
</dbReference>
<dbReference type="InterPro" id="IPR004256">
    <property type="entry name" value="DUF234"/>
</dbReference>
<dbReference type="InterPro" id="IPR027417">
    <property type="entry name" value="P-loop_NTPase"/>
</dbReference>
<keyword evidence="4" id="KW-1185">Reference proteome</keyword>
<dbReference type="SUPFAM" id="SSF52980">
    <property type="entry name" value="Restriction endonuclease-like"/>
    <property type="match status" value="1"/>
</dbReference>
<dbReference type="GO" id="GO:0005524">
    <property type="term" value="F:ATP binding"/>
    <property type="evidence" value="ECO:0007669"/>
    <property type="project" value="UniProtKB-KW"/>
</dbReference>
<dbReference type="AlphaFoldDB" id="A0A934TZE5"/>
<dbReference type="SUPFAM" id="SSF52540">
    <property type="entry name" value="P-loop containing nucleoside triphosphate hydrolases"/>
    <property type="match status" value="1"/>
</dbReference>